<keyword evidence="5" id="KW-0378">Hydrolase</keyword>
<evidence type="ECO:0000256" key="6">
    <source>
        <dbReference type="SAM" id="MobiDB-lite"/>
    </source>
</evidence>
<evidence type="ECO:0000256" key="4">
    <source>
        <dbReference type="ARBA" id="ARBA00022759"/>
    </source>
</evidence>
<sequence>MELVESSPATEHHPEMNREEASGESSSSNQLENWTEEQDQLKKKLIAHDDFPWKLPSSPTELPQGSETLKYVGGVDISFSKDDSSVACACLVVLELPSLRVVHNELSLLRLQVPYVPGFLAFREAPVLLQILEKMRDDQHPFYPQVLMVDGNGILHPRGFGLACHLGVLAHLPTIGVGKNLHHVDGLDHSEVRRSFLLKENEDEQVIKLVGNSGFTWGVGFRPTLSSVKPIYVSLGHRISLDSAVEVVKITCKYRVPEPIRQADMRSRAYLQKHLLGLLKDLGHTEWVTS</sequence>
<dbReference type="EMBL" id="LR031872">
    <property type="protein sequence ID" value="VDD00613.1"/>
    <property type="molecule type" value="Genomic_DNA"/>
</dbReference>
<dbReference type="FunFam" id="3.30.2170.10:FF:000005">
    <property type="entry name" value="Predicted protein"/>
    <property type="match status" value="1"/>
</dbReference>
<keyword evidence="3" id="KW-0540">Nuclease</keyword>
<feature type="region of interest" description="Disordered" evidence="6">
    <location>
        <begin position="1"/>
        <end position="39"/>
    </location>
</feature>
<evidence type="ECO:0000256" key="1">
    <source>
        <dbReference type="ARBA" id="ARBA00004496"/>
    </source>
</evidence>
<dbReference type="GO" id="GO:0005730">
    <property type="term" value="C:nucleolus"/>
    <property type="evidence" value="ECO:0007669"/>
    <property type="project" value="TreeGrafter"/>
</dbReference>
<keyword evidence="4" id="KW-0255">Endonuclease</keyword>
<dbReference type="GO" id="GO:0016891">
    <property type="term" value="F:RNA endonuclease activity producing 5'-phosphomonoesters, hydrolytic mechanism"/>
    <property type="evidence" value="ECO:0007669"/>
    <property type="project" value="TreeGrafter"/>
</dbReference>
<evidence type="ECO:0000256" key="5">
    <source>
        <dbReference type="ARBA" id="ARBA00022801"/>
    </source>
</evidence>
<feature type="compositionally biased region" description="Polar residues" evidence="6">
    <location>
        <begin position="23"/>
        <end position="33"/>
    </location>
</feature>
<dbReference type="PANTHER" id="PTHR28511:SF1">
    <property type="entry name" value="ENDONUCLEASE V"/>
    <property type="match status" value="1"/>
</dbReference>
<proteinExistence type="inferred from homology"/>
<comment type="subcellular location">
    <subcellularLocation>
        <location evidence="1">Cytoplasm</location>
    </subcellularLocation>
</comment>
<keyword evidence="2" id="KW-0963">Cytoplasm</keyword>
<dbReference type="PANTHER" id="PTHR28511">
    <property type="entry name" value="ENDONUCLEASE V"/>
    <property type="match status" value="1"/>
</dbReference>
<evidence type="ECO:0008006" key="8">
    <source>
        <dbReference type="Google" id="ProtNLM"/>
    </source>
</evidence>
<evidence type="ECO:0000313" key="7">
    <source>
        <dbReference type="EMBL" id="VDD00613.1"/>
    </source>
</evidence>
<protein>
    <recommendedName>
        <fullName evidence="8">Endonuclease V family protein</fullName>
    </recommendedName>
</protein>
<dbReference type="GO" id="GO:0006281">
    <property type="term" value="P:DNA repair"/>
    <property type="evidence" value="ECO:0007669"/>
    <property type="project" value="InterPro"/>
</dbReference>
<dbReference type="Gene3D" id="3.30.2170.10">
    <property type="entry name" value="archaeoglobus fulgidus dsm 4304 superfamily"/>
    <property type="match status" value="1"/>
</dbReference>
<dbReference type="GO" id="GO:0005737">
    <property type="term" value="C:cytoplasm"/>
    <property type="evidence" value="ECO:0007669"/>
    <property type="project" value="UniProtKB-SubCell"/>
</dbReference>
<organism evidence="7">
    <name type="scientific">Brassica oleracea</name>
    <name type="common">Wild cabbage</name>
    <dbReference type="NCBI Taxonomy" id="3712"/>
    <lineage>
        <taxon>Eukaryota</taxon>
        <taxon>Viridiplantae</taxon>
        <taxon>Streptophyta</taxon>
        <taxon>Embryophyta</taxon>
        <taxon>Tracheophyta</taxon>
        <taxon>Spermatophyta</taxon>
        <taxon>Magnoliopsida</taxon>
        <taxon>eudicotyledons</taxon>
        <taxon>Gunneridae</taxon>
        <taxon>Pentapetalae</taxon>
        <taxon>rosids</taxon>
        <taxon>malvids</taxon>
        <taxon>Brassicales</taxon>
        <taxon>Brassicaceae</taxon>
        <taxon>Brassiceae</taxon>
        <taxon>Brassica</taxon>
    </lineage>
</organism>
<dbReference type="InterPro" id="IPR007581">
    <property type="entry name" value="Endonuclease-V"/>
</dbReference>
<gene>
    <name evidence="7" type="ORF">BOLC3T21124H</name>
</gene>
<dbReference type="AlphaFoldDB" id="A0A3P6B6I9"/>
<feature type="compositionally biased region" description="Basic and acidic residues" evidence="6">
    <location>
        <begin position="10"/>
        <end position="21"/>
    </location>
</feature>
<dbReference type="CDD" id="cd06559">
    <property type="entry name" value="Endonuclease_V"/>
    <property type="match status" value="1"/>
</dbReference>
<dbReference type="Pfam" id="PF04493">
    <property type="entry name" value="Endonuclease_5"/>
    <property type="match status" value="1"/>
</dbReference>
<reference evidence="7" key="1">
    <citation type="submission" date="2018-11" db="EMBL/GenBank/DDBJ databases">
        <authorList>
            <consortium name="Genoscope - CEA"/>
            <person name="William W."/>
        </authorList>
    </citation>
    <scope>NUCLEOTIDE SEQUENCE</scope>
</reference>
<evidence type="ECO:0000256" key="2">
    <source>
        <dbReference type="ARBA" id="ARBA00022490"/>
    </source>
</evidence>
<name>A0A3P6B6I9_BRAOL</name>
<evidence type="ECO:0000256" key="3">
    <source>
        <dbReference type="ARBA" id="ARBA00022722"/>
    </source>
</evidence>
<accession>A0A3P6B6I9</accession>
<dbReference type="HAMAP" id="MF_00801">
    <property type="entry name" value="Endonuclease_5"/>
    <property type="match status" value="1"/>
</dbReference>
<dbReference type="GO" id="GO:0003727">
    <property type="term" value="F:single-stranded RNA binding"/>
    <property type="evidence" value="ECO:0007669"/>
    <property type="project" value="TreeGrafter"/>
</dbReference>